<accession>A0ABM1ZDQ0</accession>
<name>A0ABM1ZDQ0_AEDAL</name>
<evidence type="ECO:0000313" key="7">
    <source>
        <dbReference type="EnsemblMetazoa" id="AALFPA23_017516.P25577"/>
    </source>
</evidence>
<evidence type="ECO:0000256" key="1">
    <source>
        <dbReference type="ARBA" id="ARBA00004613"/>
    </source>
</evidence>
<comment type="similarity">
    <text evidence="2">Belongs to the CRISP family.</text>
</comment>
<dbReference type="Pfam" id="PF00188">
    <property type="entry name" value="CAP"/>
    <property type="match status" value="1"/>
</dbReference>
<dbReference type="RefSeq" id="XP_019561385.3">
    <property type="nucleotide sequence ID" value="XM_019705840.3"/>
</dbReference>
<dbReference type="InterPro" id="IPR034763">
    <property type="entry name" value="P14a_insect"/>
</dbReference>
<dbReference type="GeneID" id="109429852"/>
<dbReference type="CDD" id="cd05380">
    <property type="entry name" value="CAP_euk"/>
    <property type="match status" value="1"/>
</dbReference>
<reference evidence="7" key="2">
    <citation type="submission" date="2025-05" db="UniProtKB">
        <authorList>
            <consortium name="EnsemblMetazoa"/>
        </authorList>
    </citation>
    <scope>IDENTIFICATION</scope>
    <source>
        <strain evidence="7">Foshan</strain>
    </source>
</reference>
<reference evidence="8" key="1">
    <citation type="journal article" date="2015" name="Proc. Natl. Acad. Sci. U.S.A.">
        <title>Genome sequence of the Asian Tiger mosquito, Aedes albopictus, reveals insights into its biology, genetics, and evolution.</title>
        <authorList>
            <person name="Chen X.G."/>
            <person name="Jiang X."/>
            <person name="Gu J."/>
            <person name="Xu M."/>
            <person name="Wu Y."/>
            <person name="Deng Y."/>
            <person name="Zhang C."/>
            <person name="Bonizzoni M."/>
            <person name="Dermauw W."/>
            <person name="Vontas J."/>
            <person name="Armbruster P."/>
            <person name="Huang X."/>
            <person name="Yang Y."/>
            <person name="Zhang H."/>
            <person name="He W."/>
            <person name="Peng H."/>
            <person name="Liu Y."/>
            <person name="Wu K."/>
            <person name="Chen J."/>
            <person name="Lirakis M."/>
            <person name="Topalis P."/>
            <person name="Van Leeuwen T."/>
            <person name="Hall A.B."/>
            <person name="Jiang X."/>
            <person name="Thorpe C."/>
            <person name="Mueller R.L."/>
            <person name="Sun C."/>
            <person name="Waterhouse R.M."/>
            <person name="Yan G."/>
            <person name="Tu Z.J."/>
            <person name="Fang X."/>
            <person name="James A.A."/>
        </authorList>
    </citation>
    <scope>NUCLEOTIDE SEQUENCE [LARGE SCALE GENOMIC DNA]</scope>
    <source>
        <strain evidence="8">Foshan</strain>
    </source>
</reference>
<feature type="domain" description="SCP" evidence="6">
    <location>
        <begin position="61"/>
        <end position="227"/>
    </location>
</feature>
<feature type="signal peptide" evidence="5">
    <location>
        <begin position="1"/>
        <end position="20"/>
    </location>
</feature>
<dbReference type="PROSITE" id="PS51257">
    <property type="entry name" value="PROKAR_LIPOPROTEIN"/>
    <property type="match status" value="1"/>
</dbReference>
<comment type="subcellular location">
    <subcellularLocation>
        <location evidence="1">Secreted</location>
    </subcellularLocation>
</comment>
<dbReference type="Gene3D" id="3.40.33.10">
    <property type="entry name" value="CAP"/>
    <property type="match status" value="1"/>
</dbReference>
<dbReference type="SUPFAM" id="SSF55797">
    <property type="entry name" value="PR-1-like"/>
    <property type="match status" value="1"/>
</dbReference>
<dbReference type="SMART" id="SM00198">
    <property type="entry name" value="SCP"/>
    <property type="match status" value="1"/>
</dbReference>
<dbReference type="PIRSF" id="PIRSF038921">
    <property type="entry name" value="P14a"/>
    <property type="match status" value="1"/>
</dbReference>
<keyword evidence="3" id="KW-0964">Secreted</keyword>
<dbReference type="InterPro" id="IPR035940">
    <property type="entry name" value="CAP_sf"/>
</dbReference>
<dbReference type="InterPro" id="IPR002413">
    <property type="entry name" value="V5_allergen-like"/>
</dbReference>
<dbReference type="Proteomes" id="UP000069940">
    <property type="component" value="Unassembled WGS sequence"/>
</dbReference>
<evidence type="ECO:0000256" key="5">
    <source>
        <dbReference type="SAM" id="SignalP"/>
    </source>
</evidence>
<evidence type="ECO:0000256" key="3">
    <source>
        <dbReference type="ARBA" id="ARBA00022525"/>
    </source>
</evidence>
<dbReference type="PRINTS" id="PR00838">
    <property type="entry name" value="V5ALLERGEN"/>
</dbReference>
<feature type="chain" id="PRO_5045428621" description="SCP domain-containing protein" evidence="5">
    <location>
        <begin position="21"/>
        <end position="262"/>
    </location>
</feature>
<evidence type="ECO:0000256" key="4">
    <source>
        <dbReference type="ARBA" id="ARBA00022729"/>
    </source>
</evidence>
<dbReference type="InterPro" id="IPR014044">
    <property type="entry name" value="CAP_dom"/>
</dbReference>
<evidence type="ECO:0000256" key="2">
    <source>
        <dbReference type="ARBA" id="ARBA00009923"/>
    </source>
</evidence>
<proteinExistence type="inferred from homology"/>
<keyword evidence="8" id="KW-1185">Reference proteome</keyword>
<dbReference type="InterPro" id="IPR001283">
    <property type="entry name" value="CRISP-related"/>
</dbReference>
<protein>
    <recommendedName>
        <fullName evidence="6">SCP domain-containing protein</fullName>
    </recommendedName>
</protein>
<dbReference type="EnsemblMetazoa" id="AALFPA23_017516.R25577">
    <property type="protein sequence ID" value="AALFPA23_017516.P25577"/>
    <property type="gene ID" value="AALFPA23_017516"/>
</dbReference>
<organism evidence="7 8">
    <name type="scientific">Aedes albopictus</name>
    <name type="common">Asian tiger mosquito</name>
    <name type="synonym">Stegomyia albopicta</name>
    <dbReference type="NCBI Taxonomy" id="7160"/>
    <lineage>
        <taxon>Eukaryota</taxon>
        <taxon>Metazoa</taxon>
        <taxon>Ecdysozoa</taxon>
        <taxon>Arthropoda</taxon>
        <taxon>Hexapoda</taxon>
        <taxon>Insecta</taxon>
        <taxon>Pterygota</taxon>
        <taxon>Neoptera</taxon>
        <taxon>Endopterygota</taxon>
        <taxon>Diptera</taxon>
        <taxon>Nematocera</taxon>
        <taxon>Culicoidea</taxon>
        <taxon>Culicidae</taxon>
        <taxon>Culicinae</taxon>
        <taxon>Aedini</taxon>
        <taxon>Aedes</taxon>
        <taxon>Stegomyia</taxon>
    </lineage>
</organism>
<evidence type="ECO:0000259" key="6">
    <source>
        <dbReference type="SMART" id="SM00198"/>
    </source>
</evidence>
<dbReference type="PANTHER" id="PTHR10334">
    <property type="entry name" value="CYSTEINE-RICH SECRETORY PROTEIN-RELATED"/>
    <property type="match status" value="1"/>
</dbReference>
<sequence length="262" mass="29313">MKSPSIIVSILSIVCSCVLGQTTNYCDPALCPSSGPHIACNGLSSPGPACGSGAFEIKLDSQRQTLITNLHNRLRSRIAMGHQNYSMNEFYPPAARMATLVWDRELAYIAAANARRCLYEHDRCRNTRIMRNVGQNIGIKMHRREDDVSDEILIQEFIHSWFAEYVNSNPSHIASYPTSWTGRTIRHFTQMVSDRSSRIGCAMTSYGKSPWSNKLLVCNYGLTNIIKQPVYLEGPTGSLCLLGYNPDFPALCRTLKVVINYP</sequence>
<keyword evidence="4 5" id="KW-0732">Signal</keyword>
<evidence type="ECO:0000313" key="8">
    <source>
        <dbReference type="Proteomes" id="UP000069940"/>
    </source>
</evidence>